<dbReference type="Gene3D" id="1.10.287.820">
    <property type="entry name" value="Acid-sensing ion channel domain"/>
    <property type="match status" value="1"/>
</dbReference>
<dbReference type="PRINTS" id="PR01078">
    <property type="entry name" value="AMINACHANNEL"/>
</dbReference>
<keyword evidence="10 11" id="KW-0407">Ion channel</keyword>
<keyword evidence="8 13" id="KW-0472">Membrane</keyword>
<evidence type="ECO:0000313" key="15">
    <source>
        <dbReference type="Proteomes" id="UP001152320"/>
    </source>
</evidence>
<dbReference type="Proteomes" id="UP001152320">
    <property type="component" value="Chromosome 20"/>
</dbReference>
<comment type="subcellular location">
    <subcellularLocation>
        <location evidence="1">Membrane</location>
        <topology evidence="1">Multi-pass membrane protein</topology>
    </subcellularLocation>
</comment>
<comment type="similarity">
    <text evidence="11">Belongs to the amiloride-sensitive sodium channel (TC 1.A.6) family.</text>
</comment>
<evidence type="ECO:0000256" key="1">
    <source>
        <dbReference type="ARBA" id="ARBA00004141"/>
    </source>
</evidence>
<dbReference type="Gene3D" id="2.60.470.10">
    <property type="entry name" value="Acid-sensing ion channels like domains"/>
    <property type="match status" value="1"/>
</dbReference>
<organism evidence="14 15">
    <name type="scientific">Holothuria leucospilota</name>
    <name type="common">Black long sea cucumber</name>
    <name type="synonym">Mertensiothuria leucospilota</name>
    <dbReference type="NCBI Taxonomy" id="206669"/>
    <lineage>
        <taxon>Eukaryota</taxon>
        <taxon>Metazoa</taxon>
        <taxon>Echinodermata</taxon>
        <taxon>Eleutherozoa</taxon>
        <taxon>Echinozoa</taxon>
        <taxon>Holothuroidea</taxon>
        <taxon>Aspidochirotacea</taxon>
        <taxon>Aspidochirotida</taxon>
        <taxon>Holothuriidae</taxon>
        <taxon>Holothuria</taxon>
    </lineage>
</organism>
<evidence type="ECO:0000256" key="3">
    <source>
        <dbReference type="ARBA" id="ARBA00022461"/>
    </source>
</evidence>
<evidence type="ECO:0000256" key="13">
    <source>
        <dbReference type="SAM" id="Phobius"/>
    </source>
</evidence>
<dbReference type="AlphaFoldDB" id="A0A9Q0YHN0"/>
<comment type="caution">
    <text evidence="14">The sequence shown here is derived from an EMBL/GenBank/DDBJ whole genome shotgun (WGS) entry which is preliminary data.</text>
</comment>
<dbReference type="Pfam" id="PF00858">
    <property type="entry name" value="ASC"/>
    <property type="match status" value="1"/>
</dbReference>
<keyword evidence="5 13" id="KW-1133">Transmembrane helix</keyword>
<evidence type="ECO:0000256" key="9">
    <source>
        <dbReference type="ARBA" id="ARBA00023201"/>
    </source>
</evidence>
<keyword evidence="3 11" id="KW-0894">Sodium channel</keyword>
<accession>A0A9Q0YHN0</accession>
<keyword evidence="6" id="KW-0915">Sodium</keyword>
<evidence type="ECO:0000256" key="10">
    <source>
        <dbReference type="ARBA" id="ARBA00023303"/>
    </source>
</evidence>
<dbReference type="OrthoDB" id="5874059at2759"/>
<evidence type="ECO:0000256" key="12">
    <source>
        <dbReference type="SAM" id="MobiDB-lite"/>
    </source>
</evidence>
<evidence type="ECO:0000256" key="6">
    <source>
        <dbReference type="ARBA" id="ARBA00023053"/>
    </source>
</evidence>
<dbReference type="PANTHER" id="PTHR11690:SF248">
    <property type="entry name" value="PICKPOCKET 17, ISOFORM A"/>
    <property type="match status" value="1"/>
</dbReference>
<evidence type="ECO:0000256" key="7">
    <source>
        <dbReference type="ARBA" id="ARBA00023065"/>
    </source>
</evidence>
<evidence type="ECO:0000256" key="5">
    <source>
        <dbReference type="ARBA" id="ARBA00022989"/>
    </source>
</evidence>
<reference evidence="14" key="1">
    <citation type="submission" date="2021-10" db="EMBL/GenBank/DDBJ databases">
        <title>Tropical sea cucumber genome reveals ecological adaptation and Cuvierian tubules defense mechanism.</title>
        <authorList>
            <person name="Chen T."/>
        </authorList>
    </citation>
    <scope>NUCLEOTIDE SEQUENCE</scope>
    <source>
        <strain evidence="14">Nanhai2018</strain>
        <tissue evidence="14">Muscle</tissue>
    </source>
</reference>
<dbReference type="EMBL" id="JAIZAY010000020">
    <property type="protein sequence ID" value="KAJ8022792.1"/>
    <property type="molecule type" value="Genomic_DNA"/>
</dbReference>
<evidence type="ECO:0000313" key="14">
    <source>
        <dbReference type="EMBL" id="KAJ8022792.1"/>
    </source>
</evidence>
<name>A0A9Q0YHN0_HOLLE</name>
<keyword evidence="2 11" id="KW-0813">Transport</keyword>
<protein>
    <submittedName>
        <fullName evidence="14">Amiloride-sensitive sodium channel subunit beta</fullName>
    </submittedName>
</protein>
<feature type="region of interest" description="Disordered" evidence="12">
    <location>
        <begin position="161"/>
        <end position="209"/>
    </location>
</feature>
<feature type="transmembrane region" description="Helical" evidence="13">
    <location>
        <begin position="44"/>
        <end position="69"/>
    </location>
</feature>
<feature type="transmembrane region" description="Helical" evidence="13">
    <location>
        <begin position="552"/>
        <end position="578"/>
    </location>
</feature>
<dbReference type="GO" id="GO:0005886">
    <property type="term" value="C:plasma membrane"/>
    <property type="evidence" value="ECO:0007669"/>
    <property type="project" value="TreeGrafter"/>
</dbReference>
<evidence type="ECO:0000256" key="8">
    <source>
        <dbReference type="ARBA" id="ARBA00023136"/>
    </source>
</evidence>
<keyword evidence="9 11" id="KW-0739">Sodium transport</keyword>
<dbReference type="InterPro" id="IPR001873">
    <property type="entry name" value="ENaC"/>
</dbReference>
<dbReference type="GO" id="GO:0015280">
    <property type="term" value="F:ligand-gated sodium channel activity"/>
    <property type="evidence" value="ECO:0007669"/>
    <property type="project" value="TreeGrafter"/>
</dbReference>
<feature type="compositionally biased region" description="Low complexity" evidence="12">
    <location>
        <begin position="191"/>
        <end position="206"/>
    </location>
</feature>
<keyword evidence="4 11" id="KW-0812">Transmembrane</keyword>
<dbReference type="PANTHER" id="PTHR11690">
    <property type="entry name" value="AMILORIDE-SENSITIVE SODIUM CHANNEL-RELATED"/>
    <property type="match status" value="1"/>
</dbReference>
<keyword evidence="15" id="KW-1185">Reference proteome</keyword>
<keyword evidence="7 11" id="KW-0406">Ion transport</keyword>
<feature type="compositionally biased region" description="Polar residues" evidence="12">
    <location>
        <begin position="168"/>
        <end position="178"/>
    </location>
</feature>
<evidence type="ECO:0000256" key="4">
    <source>
        <dbReference type="ARBA" id="ARBA00022692"/>
    </source>
</evidence>
<evidence type="ECO:0000256" key="2">
    <source>
        <dbReference type="ARBA" id="ARBA00022448"/>
    </source>
</evidence>
<sequence length="612" mass="69232">MQGQDLTNQDAQGIKAMTFSSILNDFAENTTAHGIPRIILNPGIFVKLVWSLLFSVAFVIFCIQISSLLSNYYTFRTNVELVNSKYVEFPAVTICNFNRMKRSKLNSSSRYQDVLVLENKDFLNDLFDDLENYYWLWSSDYWQDLPLYLYIPDTASSEGVNGNPEGLFSNSQTPNSDSAEGVNVNRDGDYGSRSSPDSHSSNTDSSEGLNGNRDKRWIFSSGSFQSIFSFWDYSSELEWDGFSDLYNKLGDDFASKILDEISPTKEELRTMGHQVEDFILQCNFNKAKCDYRNFTTSQNQQYGNCFTFDMTQQGPRRKVTKVGSDYGLHLTLFIEKPQYVGLFTEESGVRLAIHPKNIMPHPEDIGISVTPGFATSIGLRQVELKRLGGRYGDCTDKETKNHLSGDKYDYSIISCQKKCLLDHMKKTCGCVNSNIYDEYANIPKCKDTSTQENQVRCQLQVEMSFHTNKLDCNCPAPCHEYIYNTKLSTALWPSETYQPHLRDKLKSENVTAYRSLNSSEISRENLVRVKIYFEELNYELVEQVPANSVAEVLGTIGGLLGLCVGFSVITVFEVVILCCQLTNLAIIKAFPKVNIMNAPGTNSDMDLSTSKV</sequence>
<evidence type="ECO:0000256" key="11">
    <source>
        <dbReference type="RuleBase" id="RU000679"/>
    </source>
</evidence>
<gene>
    <name evidence="14" type="ORF">HOLleu_37785</name>
</gene>
<proteinExistence type="inferred from homology"/>